<sequence length="501" mass="56785">MNKNKKFLCVSTFIGSMLLMPLGISNASVVLESEIKITDNALHFDGNKVARHAEDNGTETYDYFFGPQISAHGDSIKTYKDYVFMTWYKGGKQNRQVMLSRYNTKTGSIKTIEFPHQHTGFLNQPHIGESHNTIAVAISPIDGTIHMLYDMHAYGKNRPEDGSLSNDYFRYSYSVTGAADVSDEEFALDKFVKDTSHVSEGPHDYKHLSLTGSIDYANYSGLTYPTFFTNVDGTILVYMRKGGNNNGGYVFAHYDADNGKWTEWKQFNVLNAKSHGNDYNWGLYGSMKYVNDKLRVGFQQRAKRDDKFIYQNGVYYGYSDNPSGDGDWKNHYGKSMTFPLVNSDELKVFEPGDYISHTEQDSVQIIHNFDWTVTEKGDIHMISLIKSRDNKRSDFELVNLHSYKPAGDSEFTITSDFAGATNIHTSGENIYIIGLNQSGRPYVEKAKGGTNDFERVYEANSGKIFTHGKVHIKDGKLYYYLMESLKGTSRPLHLQIIDLDV</sequence>
<protein>
    <submittedName>
        <fullName evidence="2">BNR repeat-containing protein</fullName>
    </submittedName>
</protein>
<name>A0ABT1N5R1_9GAMM</name>
<comment type="caution">
    <text evidence="2">The sequence shown here is derived from an EMBL/GenBank/DDBJ whole genome shotgun (WGS) entry which is preliminary data.</text>
</comment>
<accession>A0ABT1N5R1</accession>
<reference evidence="2 3" key="1">
    <citation type="submission" date="2022-07" db="EMBL/GenBank/DDBJ databases">
        <title>Photobacterium pectinilyticum sp. nov., a marine bacterium isolated from surface seawater of Qingdao offshore.</title>
        <authorList>
            <person name="Wang X."/>
        </authorList>
    </citation>
    <scope>NUCLEOTIDE SEQUENCE [LARGE SCALE GENOMIC DNA]</scope>
    <source>
        <strain evidence="2 3">ZSDE20</strain>
    </source>
</reference>
<dbReference type="EMBL" id="JANEYT010000049">
    <property type="protein sequence ID" value="MCQ1059882.1"/>
    <property type="molecule type" value="Genomic_DNA"/>
</dbReference>
<feature type="chain" id="PRO_5045800344" evidence="1">
    <location>
        <begin position="28"/>
        <end position="501"/>
    </location>
</feature>
<evidence type="ECO:0000313" key="2">
    <source>
        <dbReference type="EMBL" id="MCQ1059882.1"/>
    </source>
</evidence>
<dbReference type="Proteomes" id="UP001524460">
    <property type="component" value="Unassembled WGS sequence"/>
</dbReference>
<evidence type="ECO:0000313" key="3">
    <source>
        <dbReference type="Proteomes" id="UP001524460"/>
    </source>
</evidence>
<evidence type="ECO:0000256" key="1">
    <source>
        <dbReference type="SAM" id="SignalP"/>
    </source>
</evidence>
<keyword evidence="1" id="KW-0732">Signal</keyword>
<feature type="signal peptide" evidence="1">
    <location>
        <begin position="1"/>
        <end position="27"/>
    </location>
</feature>
<dbReference type="Pfam" id="PF15892">
    <property type="entry name" value="BNR_4"/>
    <property type="match status" value="1"/>
</dbReference>
<gene>
    <name evidence="2" type="ORF">NHN17_17680</name>
</gene>
<keyword evidence="3" id="KW-1185">Reference proteome</keyword>
<proteinExistence type="predicted"/>
<dbReference type="RefSeq" id="WP_255043997.1">
    <property type="nucleotide sequence ID" value="NZ_JANEYT010000049.1"/>
</dbReference>
<organism evidence="2 3">
    <name type="scientific">Photobacterium pectinilyticum</name>
    <dbReference type="NCBI Taxonomy" id="2906793"/>
    <lineage>
        <taxon>Bacteria</taxon>
        <taxon>Pseudomonadati</taxon>
        <taxon>Pseudomonadota</taxon>
        <taxon>Gammaproteobacteria</taxon>
        <taxon>Vibrionales</taxon>
        <taxon>Vibrionaceae</taxon>
        <taxon>Photobacterium</taxon>
    </lineage>
</organism>